<feature type="signal peptide" evidence="1">
    <location>
        <begin position="1"/>
        <end position="24"/>
    </location>
</feature>
<evidence type="ECO:0000313" key="3">
    <source>
        <dbReference type="EMBL" id="KAF2111447.1"/>
    </source>
</evidence>
<accession>A0A6A5YXY0</accession>
<dbReference type="PANTHER" id="PTHR47332">
    <property type="entry name" value="SET DOMAIN-CONTAINING PROTEIN 5"/>
    <property type="match status" value="1"/>
</dbReference>
<reference evidence="3" key="1">
    <citation type="journal article" date="2020" name="Stud. Mycol.">
        <title>101 Dothideomycetes genomes: a test case for predicting lifestyles and emergence of pathogens.</title>
        <authorList>
            <person name="Haridas S."/>
            <person name="Albert R."/>
            <person name="Binder M."/>
            <person name="Bloem J."/>
            <person name="Labutti K."/>
            <person name="Salamov A."/>
            <person name="Andreopoulos B."/>
            <person name="Baker S."/>
            <person name="Barry K."/>
            <person name="Bills G."/>
            <person name="Bluhm B."/>
            <person name="Cannon C."/>
            <person name="Castanera R."/>
            <person name="Culley D."/>
            <person name="Daum C."/>
            <person name="Ezra D."/>
            <person name="Gonzalez J."/>
            <person name="Henrissat B."/>
            <person name="Kuo A."/>
            <person name="Liang C."/>
            <person name="Lipzen A."/>
            <person name="Lutzoni F."/>
            <person name="Magnuson J."/>
            <person name="Mondo S."/>
            <person name="Nolan M."/>
            <person name="Ohm R."/>
            <person name="Pangilinan J."/>
            <person name="Park H.-J."/>
            <person name="Ramirez L."/>
            <person name="Alfaro M."/>
            <person name="Sun H."/>
            <person name="Tritt A."/>
            <person name="Yoshinaga Y."/>
            <person name="Zwiers L.-H."/>
            <person name="Turgeon B."/>
            <person name="Goodwin S."/>
            <person name="Spatafora J."/>
            <person name="Crous P."/>
            <person name="Grigoriev I."/>
        </authorList>
    </citation>
    <scope>NUCLEOTIDE SEQUENCE</scope>
    <source>
        <strain evidence="3">CBS 627.86</strain>
    </source>
</reference>
<feature type="chain" id="PRO_5025591539" description="SET domain-containing protein" evidence="1">
    <location>
        <begin position="25"/>
        <end position="449"/>
    </location>
</feature>
<dbReference type="EMBL" id="ML977334">
    <property type="protein sequence ID" value="KAF2111447.1"/>
    <property type="molecule type" value="Genomic_DNA"/>
</dbReference>
<proteinExistence type="predicted"/>
<keyword evidence="1" id="KW-0732">Signal</keyword>
<dbReference type="Gene3D" id="2.170.270.10">
    <property type="entry name" value="SET domain"/>
    <property type="match status" value="1"/>
</dbReference>
<dbReference type="SMART" id="SM00317">
    <property type="entry name" value="SET"/>
    <property type="match status" value="1"/>
</dbReference>
<dbReference type="Proteomes" id="UP000799770">
    <property type="component" value="Unassembled WGS sequence"/>
</dbReference>
<evidence type="ECO:0000256" key="1">
    <source>
        <dbReference type="SAM" id="SignalP"/>
    </source>
</evidence>
<dbReference type="CDD" id="cd20071">
    <property type="entry name" value="SET_SMYD"/>
    <property type="match status" value="1"/>
</dbReference>
<dbReference type="Pfam" id="PF00856">
    <property type="entry name" value="SET"/>
    <property type="match status" value="1"/>
</dbReference>
<gene>
    <name evidence="3" type="ORF">BDV96DRAFT_650007</name>
</gene>
<organism evidence="3 4">
    <name type="scientific">Lophiotrema nucula</name>
    <dbReference type="NCBI Taxonomy" id="690887"/>
    <lineage>
        <taxon>Eukaryota</taxon>
        <taxon>Fungi</taxon>
        <taxon>Dikarya</taxon>
        <taxon>Ascomycota</taxon>
        <taxon>Pezizomycotina</taxon>
        <taxon>Dothideomycetes</taxon>
        <taxon>Pleosporomycetidae</taxon>
        <taxon>Pleosporales</taxon>
        <taxon>Lophiotremataceae</taxon>
        <taxon>Lophiotrema</taxon>
    </lineage>
</organism>
<evidence type="ECO:0000259" key="2">
    <source>
        <dbReference type="PROSITE" id="PS50280"/>
    </source>
</evidence>
<protein>
    <recommendedName>
        <fullName evidence="2">SET domain-containing protein</fullName>
    </recommendedName>
</protein>
<dbReference type="InterPro" id="IPR046341">
    <property type="entry name" value="SET_dom_sf"/>
</dbReference>
<dbReference type="OrthoDB" id="1028014at2759"/>
<dbReference type="PANTHER" id="PTHR47332:SF6">
    <property type="entry name" value="SET DOMAIN-CONTAINING PROTEIN"/>
    <property type="match status" value="1"/>
</dbReference>
<evidence type="ECO:0000313" key="4">
    <source>
        <dbReference type="Proteomes" id="UP000799770"/>
    </source>
</evidence>
<dbReference type="InterPro" id="IPR053185">
    <property type="entry name" value="SET_domain_protein"/>
</dbReference>
<dbReference type="SUPFAM" id="SSF82199">
    <property type="entry name" value="SET domain"/>
    <property type="match status" value="1"/>
</dbReference>
<feature type="domain" description="SET" evidence="2">
    <location>
        <begin position="118"/>
        <end position="271"/>
    </location>
</feature>
<dbReference type="InterPro" id="IPR001214">
    <property type="entry name" value="SET_dom"/>
</dbReference>
<keyword evidence="4" id="KW-1185">Reference proteome</keyword>
<name>A0A6A5YXY0_9PLEO</name>
<dbReference type="AlphaFoldDB" id="A0A6A5YXY0"/>
<sequence>MSPKSLHRVRIAALFSLLLSSVASEFVFIPHSSPVQNPLRDPAICRVSRDGVSTSSFPLTHPPTCYQIPVPNAQTGIEIQDFCIYTNSLFGDGRGVSLITSPEVMSSMTAETFYFEEERVEGKEEGEYEAVETEERGIGLVAKKDIIAGDVYMTKTPVLLVAQGALSGDSRAVRYEMLRKAVSQLPSKTQDLFFGLVGSKGGDVVNDILQTNSVRMSFEGMGHLGVVPEAARINHACRPNSYYRFSDTSLTLSVFALRNISTSSELSFSYGFSSLPHTERQQAIKDNWSFECTCALCTAPPSARAESDERLARIKEIKENLPDEPGRAPELISWLPELIELLDTEGLITERPQFEEILAYSWSALGHEERAKYWARRARMGWEIVAGKESNEAGRCGVLEQWVKRHPSWEMWKDIMLEEDHKVDYDGFVHEHEHEHEHDHHGHDHHHHH</sequence>
<dbReference type="PROSITE" id="PS50280">
    <property type="entry name" value="SET"/>
    <property type="match status" value="1"/>
</dbReference>